<dbReference type="PANTHER" id="PTHR24291">
    <property type="entry name" value="CYTOCHROME P450 FAMILY 4"/>
    <property type="match status" value="1"/>
</dbReference>
<keyword evidence="2 7" id="KW-0349">Heme</keyword>
<keyword evidence="6 7" id="KW-0503">Monooxygenase</keyword>
<dbReference type="GO" id="GO:0016705">
    <property type="term" value="F:oxidoreductase activity, acting on paired donors, with incorporation or reduction of molecular oxygen"/>
    <property type="evidence" value="ECO:0007669"/>
    <property type="project" value="InterPro"/>
</dbReference>
<keyword evidence="10" id="KW-1185">Reference proteome</keyword>
<dbReference type="AlphaFoldDB" id="A0A1S8B0P2"/>
<protein>
    <submittedName>
        <fullName evidence="9">Cytochrome P450</fullName>
    </submittedName>
</protein>
<dbReference type="EMBL" id="LWLN01000001">
    <property type="protein sequence ID" value="OLZ42406.1"/>
    <property type="molecule type" value="Genomic_DNA"/>
</dbReference>
<dbReference type="PRINTS" id="PR00385">
    <property type="entry name" value="P450"/>
</dbReference>
<dbReference type="PANTHER" id="PTHR24291:SF50">
    <property type="entry name" value="BIFUNCTIONAL ALBAFLAVENONE MONOOXYGENASE_TERPENE SYNTHASE"/>
    <property type="match status" value="1"/>
</dbReference>
<evidence type="ECO:0000256" key="7">
    <source>
        <dbReference type="RuleBase" id="RU000461"/>
    </source>
</evidence>
<organism evidence="9 10">
    <name type="scientific">Natrinema saccharevitans</name>
    <dbReference type="NCBI Taxonomy" id="301967"/>
    <lineage>
        <taxon>Archaea</taxon>
        <taxon>Methanobacteriati</taxon>
        <taxon>Methanobacteriota</taxon>
        <taxon>Stenosarchaea group</taxon>
        <taxon>Halobacteria</taxon>
        <taxon>Halobacteriales</taxon>
        <taxon>Natrialbaceae</taxon>
        <taxon>Natrinema</taxon>
    </lineage>
</organism>
<dbReference type="GO" id="GO:0005506">
    <property type="term" value="F:iron ion binding"/>
    <property type="evidence" value="ECO:0007669"/>
    <property type="project" value="InterPro"/>
</dbReference>
<dbReference type="InterPro" id="IPR036396">
    <property type="entry name" value="Cyt_P450_sf"/>
</dbReference>
<dbReference type="InterPro" id="IPR002401">
    <property type="entry name" value="Cyt_P450_E_grp-I"/>
</dbReference>
<evidence type="ECO:0000313" key="9">
    <source>
        <dbReference type="EMBL" id="OLZ42406.1"/>
    </source>
</evidence>
<keyword evidence="3 7" id="KW-0479">Metal-binding</keyword>
<sequence length="465" mass="52820">MRWSHLKRNTEPTANVADRPPGLDGLPVIGSTLSFIRNPLDFVRSIGEYGDVVRYVAFGREFVVISDPELVETVLVSRDNEFWKGEFESRLGDIVAPDGVFYAEGSDWRRQRSLLQSLFTPKRIEAYAADMVDETVRMTDGWTDGTIVNVREELSTFTLGVLTRSLFDLDLEDERADVVVRMVDALGEYVDAEMLGVRSVLPSWVPSKPERKFDRAMADLDALVESLVHEHRESEGESDDLLSLLATAEYPDGTTPSPNEVSDQLVQFLVAGHETSATALTYTCWLLANDPEMQRRLAREIETVCGDRNPRIDDLGSLTLSEAVINEAMRLYPPFPFIHRQPHESTTLGGYRIPPESTLQLPLSSVHLDDRWWRNAESFRPERWLPETEQNGNWKCDRPEYAYFPFGGGPRHCIGMRFAMTELQLSLAAMIRRIEFEPVTESLGPTWKVSLDPGPVKLRIRTRDR</sequence>
<accession>A0A1S8B0P2</accession>
<proteinExistence type="inferred from homology"/>
<dbReference type="Pfam" id="PF00067">
    <property type="entry name" value="p450"/>
    <property type="match status" value="1"/>
</dbReference>
<evidence type="ECO:0000256" key="3">
    <source>
        <dbReference type="ARBA" id="ARBA00022723"/>
    </source>
</evidence>
<keyword evidence="5 7" id="KW-0408">Iron</keyword>
<dbReference type="SUPFAM" id="SSF48264">
    <property type="entry name" value="Cytochrome P450"/>
    <property type="match status" value="1"/>
</dbReference>
<feature type="region of interest" description="Disordered" evidence="8">
    <location>
        <begin position="1"/>
        <end position="20"/>
    </location>
</feature>
<reference evidence="10" key="1">
    <citation type="submission" date="2016-04" db="EMBL/GenBank/DDBJ databases">
        <authorList>
            <person name="Chen S.-C."/>
            <person name="Lai M.-C."/>
        </authorList>
    </citation>
    <scope>NUCLEOTIDE SEQUENCE [LARGE SCALE GENOMIC DNA]</scope>
    <source>
        <strain evidence="10">AB14</strain>
    </source>
</reference>
<evidence type="ECO:0000256" key="5">
    <source>
        <dbReference type="ARBA" id="ARBA00023004"/>
    </source>
</evidence>
<evidence type="ECO:0000256" key="2">
    <source>
        <dbReference type="ARBA" id="ARBA00022617"/>
    </source>
</evidence>
<dbReference type="InterPro" id="IPR001128">
    <property type="entry name" value="Cyt_P450"/>
</dbReference>
<dbReference type="Gene3D" id="1.10.630.10">
    <property type="entry name" value="Cytochrome P450"/>
    <property type="match status" value="1"/>
</dbReference>
<comment type="similarity">
    <text evidence="1 7">Belongs to the cytochrome P450 family.</text>
</comment>
<dbReference type="InterPro" id="IPR017972">
    <property type="entry name" value="Cyt_P450_CS"/>
</dbReference>
<evidence type="ECO:0000256" key="1">
    <source>
        <dbReference type="ARBA" id="ARBA00010617"/>
    </source>
</evidence>
<evidence type="ECO:0000313" key="10">
    <source>
        <dbReference type="Proteomes" id="UP000189370"/>
    </source>
</evidence>
<evidence type="ECO:0000256" key="8">
    <source>
        <dbReference type="SAM" id="MobiDB-lite"/>
    </source>
</evidence>
<evidence type="ECO:0000256" key="4">
    <source>
        <dbReference type="ARBA" id="ARBA00023002"/>
    </source>
</evidence>
<dbReference type="OrthoDB" id="9881at2157"/>
<gene>
    <name evidence="9" type="ORF">A6E15_16170</name>
</gene>
<keyword evidence="4 7" id="KW-0560">Oxidoreductase</keyword>
<dbReference type="GO" id="GO:0004497">
    <property type="term" value="F:monooxygenase activity"/>
    <property type="evidence" value="ECO:0007669"/>
    <property type="project" value="UniProtKB-KW"/>
</dbReference>
<dbReference type="GO" id="GO:0020037">
    <property type="term" value="F:heme binding"/>
    <property type="evidence" value="ECO:0007669"/>
    <property type="project" value="InterPro"/>
</dbReference>
<name>A0A1S8B0P2_9EURY</name>
<dbReference type="Proteomes" id="UP000189370">
    <property type="component" value="Unassembled WGS sequence"/>
</dbReference>
<dbReference type="InterPro" id="IPR050196">
    <property type="entry name" value="Cytochrome_P450_Monoox"/>
</dbReference>
<evidence type="ECO:0000256" key="6">
    <source>
        <dbReference type="ARBA" id="ARBA00023033"/>
    </source>
</evidence>
<dbReference type="PRINTS" id="PR00463">
    <property type="entry name" value="EP450I"/>
</dbReference>
<comment type="caution">
    <text evidence="9">The sequence shown here is derived from an EMBL/GenBank/DDBJ whole genome shotgun (WGS) entry which is preliminary data.</text>
</comment>
<dbReference type="PROSITE" id="PS00086">
    <property type="entry name" value="CYTOCHROME_P450"/>
    <property type="match status" value="1"/>
</dbReference>
<dbReference type="STRING" id="301967.A6E15_16170"/>